<accession>A0A8H3QJ86</accession>
<dbReference type="OrthoDB" id="2389460at2759"/>
<name>A0A8H3QJ86_9GLOM</name>
<proteinExistence type="predicted"/>
<evidence type="ECO:0000313" key="4">
    <source>
        <dbReference type="Proteomes" id="UP000615446"/>
    </source>
</evidence>
<gene>
    <name evidence="3" type="ORF">RCL2_000861300</name>
</gene>
<feature type="transmembrane region" description="Helical" evidence="2">
    <location>
        <begin position="55"/>
        <end position="75"/>
    </location>
</feature>
<reference evidence="3" key="1">
    <citation type="submission" date="2019-10" db="EMBL/GenBank/DDBJ databases">
        <title>Conservation and host-specific expression of non-tandemly repeated heterogenous ribosome RNA gene in arbuscular mycorrhizal fungi.</title>
        <authorList>
            <person name="Maeda T."/>
            <person name="Kobayashi Y."/>
            <person name="Nakagawa T."/>
            <person name="Ezawa T."/>
            <person name="Yamaguchi K."/>
            <person name="Bino T."/>
            <person name="Nishimoto Y."/>
            <person name="Shigenobu S."/>
            <person name="Kawaguchi M."/>
        </authorList>
    </citation>
    <scope>NUCLEOTIDE SEQUENCE</scope>
    <source>
        <strain evidence="3">HR1</strain>
    </source>
</reference>
<dbReference type="EMBL" id="BLAL01000054">
    <property type="protein sequence ID" value="GES81366.1"/>
    <property type="molecule type" value="Genomic_DNA"/>
</dbReference>
<organism evidence="3 4">
    <name type="scientific">Rhizophagus clarus</name>
    <dbReference type="NCBI Taxonomy" id="94130"/>
    <lineage>
        <taxon>Eukaryota</taxon>
        <taxon>Fungi</taxon>
        <taxon>Fungi incertae sedis</taxon>
        <taxon>Mucoromycota</taxon>
        <taxon>Glomeromycotina</taxon>
        <taxon>Glomeromycetes</taxon>
        <taxon>Glomerales</taxon>
        <taxon>Glomeraceae</taxon>
        <taxon>Rhizophagus</taxon>
    </lineage>
</organism>
<keyword evidence="2" id="KW-0812">Transmembrane</keyword>
<evidence type="ECO:0000256" key="1">
    <source>
        <dbReference type="SAM" id="Coils"/>
    </source>
</evidence>
<feature type="coiled-coil region" evidence="1">
    <location>
        <begin position="21"/>
        <end position="55"/>
    </location>
</feature>
<keyword evidence="2" id="KW-0472">Membrane</keyword>
<comment type="caution">
    <text evidence="3">The sequence shown here is derived from an EMBL/GenBank/DDBJ whole genome shotgun (WGS) entry which is preliminary data.</text>
</comment>
<dbReference type="Proteomes" id="UP000615446">
    <property type="component" value="Unassembled WGS sequence"/>
</dbReference>
<sequence>MIKRIGRRNEIDERFRQLRNADELLRDNRELRTRLRQLEIENNDLRKQVNAQSRLITNSIWILSILVSFCMGTLFKKLLFEDLSFF</sequence>
<keyword evidence="2" id="KW-1133">Transmembrane helix</keyword>
<evidence type="ECO:0000313" key="3">
    <source>
        <dbReference type="EMBL" id="GES81366.1"/>
    </source>
</evidence>
<protein>
    <submittedName>
        <fullName evidence="3">Uncharacterized protein</fullName>
    </submittedName>
</protein>
<dbReference type="AlphaFoldDB" id="A0A8H3QJ86"/>
<evidence type="ECO:0000256" key="2">
    <source>
        <dbReference type="SAM" id="Phobius"/>
    </source>
</evidence>
<keyword evidence="1" id="KW-0175">Coiled coil</keyword>